<keyword evidence="6" id="KW-0547">Nucleotide-binding</keyword>
<evidence type="ECO:0000259" key="12">
    <source>
        <dbReference type="Pfam" id="PF16177"/>
    </source>
</evidence>
<dbReference type="SUPFAM" id="SSF56801">
    <property type="entry name" value="Acetyl-CoA synthetase-like"/>
    <property type="match status" value="1"/>
</dbReference>
<evidence type="ECO:0000256" key="2">
    <source>
        <dbReference type="ARBA" id="ARBA00013275"/>
    </source>
</evidence>
<dbReference type="InterPro" id="IPR042099">
    <property type="entry name" value="ANL_N_sf"/>
</dbReference>
<dbReference type="InterPro" id="IPR020845">
    <property type="entry name" value="AMP-binding_CS"/>
</dbReference>
<dbReference type="Pfam" id="PF00501">
    <property type="entry name" value="AMP-binding"/>
    <property type="match status" value="2"/>
</dbReference>
<dbReference type="Proteomes" id="UP001626549">
    <property type="component" value="Chromosome"/>
</dbReference>
<evidence type="ECO:0000256" key="5">
    <source>
        <dbReference type="ARBA" id="ARBA00022598"/>
    </source>
</evidence>
<evidence type="ECO:0000313" key="13">
    <source>
        <dbReference type="EMBL" id="WOJ95604.1"/>
    </source>
</evidence>
<dbReference type="Gene3D" id="3.30.300.30">
    <property type="match status" value="1"/>
</dbReference>
<dbReference type="InterPro" id="IPR029045">
    <property type="entry name" value="ClpP/crotonase-like_dom_sf"/>
</dbReference>
<dbReference type="Gene3D" id="3.90.180.10">
    <property type="entry name" value="Medium-chain alcohol dehydrogenases, catalytic domain"/>
    <property type="match status" value="1"/>
</dbReference>
<organism evidence="13 14">
    <name type="scientific">Congregibacter brevis</name>
    <dbReference type="NCBI Taxonomy" id="3081201"/>
    <lineage>
        <taxon>Bacteria</taxon>
        <taxon>Pseudomonadati</taxon>
        <taxon>Pseudomonadota</taxon>
        <taxon>Gammaproteobacteria</taxon>
        <taxon>Cellvibrionales</taxon>
        <taxon>Halieaceae</taxon>
        <taxon>Congregibacter</taxon>
    </lineage>
</organism>
<evidence type="ECO:0000256" key="6">
    <source>
        <dbReference type="ARBA" id="ARBA00022741"/>
    </source>
</evidence>
<feature type="domain" description="AMP-dependent synthetase/ligase" evidence="10">
    <location>
        <begin position="141"/>
        <end position="233"/>
    </location>
</feature>
<dbReference type="Gene3D" id="3.40.50.720">
    <property type="entry name" value="NAD(P)-binding Rossmann-like Domain"/>
    <property type="match status" value="2"/>
</dbReference>
<dbReference type="InterPro" id="IPR045851">
    <property type="entry name" value="AMP-bd_C_sf"/>
</dbReference>
<feature type="domain" description="Acetyl-coenzyme A synthetase N-terminal" evidence="12">
    <location>
        <begin position="72"/>
        <end position="104"/>
    </location>
</feature>
<evidence type="ECO:0000256" key="1">
    <source>
        <dbReference type="ARBA" id="ARBA00006432"/>
    </source>
</evidence>
<comment type="similarity">
    <text evidence="1">Belongs to the ATP-dependent AMP-binding enzyme family.</text>
</comment>
<evidence type="ECO:0000259" key="10">
    <source>
        <dbReference type="Pfam" id="PF00501"/>
    </source>
</evidence>
<dbReference type="PROSITE" id="PS00455">
    <property type="entry name" value="AMP_BINDING"/>
    <property type="match status" value="1"/>
</dbReference>
<dbReference type="Gene3D" id="3.90.226.10">
    <property type="entry name" value="2-enoyl-CoA Hydratase, Chain A, domain 1"/>
    <property type="match status" value="1"/>
</dbReference>
<evidence type="ECO:0000256" key="3">
    <source>
        <dbReference type="ARBA" id="ARBA00022450"/>
    </source>
</evidence>
<dbReference type="Pfam" id="PF16177">
    <property type="entry name" value="ACAS_N"/>
    <property type="match status" value="1"/>
</dbReference>
<keyword evidence="5" id="KW-0436">Ligase</keyword>
<gene>
    <name evidence="13" type="ORF">R0137_10100</name>
</gene>
<dbReference type="SUPFAM" id="SSF51735">
    <property type="entry name" value="NAD(P)-binding Rossmann-fold domains"/>
    <property type="match status" value="1"/>
</dbReference>
<dbReference type="InterPro" id="IPR001753">
    <property type="entry name" value="Enoyl-CoA_hydra/iso"/>
</dbReference>
<keyword evidence="14" id="KW-1185">Reference proteome</keyword>
<accession>A0ABZ0I7W6</accession>
<dbReference type="InterPro" id="IPR025110">
    <property type="entry name" value="AMP-bd_C"/>
</dbReference>
<dbReference type="InterPro" id="IPR032387">
    <property type="entry name" value="ACAS_N"/>
</dbReference>
<dbReference type="CDD" id="cd06558">
    <property type="entry name" value="crotonase-like"/>
    <property type="match status" value="1"/>
</dbReference>
<dbReference type="InterPro" id="IPR011032">
    <property type="entry name" value="GroES-like_sf"/>
</dbReference>
<evidence type="ECO:0000259" key="11">
    <source>
        <dbReference type="Pfam" id="PF13193"/>
    </source>
</evidence>
<dbReference type="Pfam" id="PF00378">
    <property type="entry name" value="ECH_1"/>
    <property type="match status" value="1"/>
</dbReference>
<dbReference type="Gene3D" id="3.40.50.12780">
    <property type="entry name" value="N-terminal domain of ligase-like"/>
    <property type="match status" value="2"/>
</dbReference>
<evidence type="ECO:0000256" key="7">
    <source>
        <dbReference type="ARBA" id="ARBA00022840"/>
    </source>
</evidence>
<dbReference type="RefSeq" id="WP_407326304.1">
    <property type="nucleotide sequence ID" value="NZ_CP136865.1"/>
</dbReference>
<evidence type="ECO:0000256" key="9">
    <source>
        <dbReference type="ARBA" id="ARBA00049556"/>
    </source>
</evidence>
<dbReference type="Pfam" id="PF13193">
    <property type="entry name" value="AMP-binding_C"/>
    <property type="match status" value="1"/>
</dbReference>
<dbReference type="SUPFAM" id="SSF50129">
    <property type="entry name" value="GroES-like"/>
    <property type="match status" value="1"/>
</dbReference>
<keyword evidence="4" id="KW-0597">Phosphoprotein</keyword>
<name>A0ABZ0I7W6_9GAMM</name>
<keyword evidence="3" id="KW-0596">Phosphopantetheine</keyword>
<evidence type="ECO:0000256" key="8">
    <source>
        <dbReference type="ARBA" id="ARBA00022990"/>
    </source>
</evidence>
<dbReference type="PANTHER" id="PTHR24095:SF14">
    <property type="entry name" value="ACETYL-COENZYME A SYNTHETASE 1"/>
    <property type="match status" value="1"/>
</dbReference>
<dbReference type="EMBL" id="CP136865">
    <property type="protein sequence ID" value="WOJ95604.1"/>
    <property type="molecule type" value="Genomic_DNA"/>
</dbReference>
<protein>
    <recommendedName>
        <fullName evidence="2">acetate--CoA ligase</fullName>
        <ecNumber evidence="2">6.2.1.1</ecNumber>
    </recommendedName>
</protein>
<sequence length="1809" mass="196166">MHLESNQWGRLSSAADEVEHRELAIADPGRYHGDIAARELHWFDGRDWLSRNEDGQWSGLGISEDQSTANARPIEWEPWDQAFDDSRAPFYRWYRGALTNACFNEVDRHVLSGRGESTAIVFEGDRWDPSKNQGKGGPVQESTVSFRRLFTETALRAEVLASLGLKRGDRIALNLPNILEQIFYTLAAKRLGIIYTPVFGGFSAKTLSDRIYDAGATVVITADGGYRNAEVVPYKEAYTDQALDNFIPLPSALACLKETMADFDLGDAAQKILGRVKEGLRGEITIERSDLMRELGAAIADEPAVAAERSAALRTTVARELASVEHIVKKVVVVGYTGQDIVRQSRDSWSHDLVSDATIALLGAAAKQGFVATNVDELLKLPDRDLWRALSTFHPATPVDADWPLFIIYTSGSTGKPKGVVHTHGGWLAGIAHTMRTVFNAQGKDRIYVVGDPGWITGQAYLIAAPLCLGIATIIAEGSPLFPHAGRFSSIIERHKATLFKAGSTFLKAVMTDPASLEDMATYDMNGVRVATFCAEPVSPAVQQFGMDRICAHYINSYWATEHGGMVFSCPGGGFNDLQADAKTWPLPWIQAEVRIATGLTADGLATTWRPAESGEKGELVITQPYPYLARTIWGDAEKLGSVDWQGDITRFSEVYFNRWENGLAYTQGDYARSHDDGAFTLHGRSDDVINVSGHRIGTEEIEGAVLRDKTLRTDSPVGNVVVVGAPHDEKGETPVAFLIAAPGSRLGDDDFSRLQSLVRSEKGATAVPSDFLVIPAFPETRSGKYMRRTLRAVLLDEPLGDLSTLRNPEVVPEIQQIVANWKSFGRLNQAREIVQSYRFLRLETHELVPNRFIALLVIDSPPVNSLNERSLDELNTVLQHITLQDRIEALVVTGARNAFVAGADVKELLEIGEAGDLESAQTPANAAHNAFSVLENMGKPVIAAVNGPALGGGCELALSCGVIVADSQALFGQPEINLKLLPGYGGTQRLVRRLHQIHGRAGLIDAIGLIASGRNIDAQEALSCGLVDHIVDEPALSAVEAAMGMLRQYFANKGPLAAVMERQRNYLESRENRLPLDEALLSDERLTSIFAQLRCGERAHCLERVIEAIRFGAMEGQSAGLKREAELFAEAVCDPASGPVGINAFLERRSTPLPVKYTAVKPDASTEQRTALEAAGDLIALDAPFFAGVTPVPRYQYGMGVAKRPDSGAPDHGDPKEAEKLLVFPTPTPGPNEALVFMLASEMNFNDIWAITGIPVSPFGARDADVQVTGSGGVAMIAQLGSELVREGRLAVGQLVTIYSGQSELLSPDQGLDPMAAHFRIQGYEQNDGSHSQFLVVQGPQLHPKLSGMTIEEAGSYGLTLGTIHRALFTTLDIQPTRRLFVEGASTGTGLDCLRTAKQTGLSVIGMVSSEDRAERVQQFGGVPINRKDPRWDQIFTPVPEDRVRWSDWERAGEAFVTEAESQAGGSIDYVVSHAGEQAFPRSFQLLGEGGVLAFYGASSGYRFSFMGKSGSSSPAAMFARAGLRSGGTLLVIYGPGAEDGVVDAVAIEAIEVGCGLGAQVAVLADNAAQREFVTSLGFGTRLKGVVSIDAIARKLGDNFVAPGPFPALPDPFKESEAFKEAVRRFSDVTLKPIGSAIAPFLRNTLDKRGLPDVVFERAGRDGLGLATSLVKPNIGKVVYAEDLRGQRLSFYAPQVWMRQRRILMPSAEIRGTHLNTAREFAEMQERIAVGMIDVMPPITVELTDIAAAHQAMWENRHAGANYVATHGLPRSGLKTRDELYRAWAIREAEQRGETLAHIDTGSAGALR</sequence>
<feature type="domain" description="AMP-binding enzyme C-terminal" evidence="11">
    <location>
        <begin position="715"/>
        <end position="785"/>
    </location>
</feature>
<evidence type="ECO:0000256" key="4">
    <source>
        <dbReference type="ARBA" id="ARBA00022553"/>
    </source>
</evidence>
<dbReference type="InterPro" id="IPR036291">
    <property type="entry name" value="NAD(P)-bd_dom_sf"/>
</dbReference>
<evidence type="ECO:0000313" key="14">
    <source>
        <dbReference type="Proteomes" id="UP001626549"/>
    </source>
</evidence>
<dbReference type="PANTHER" id="PTHR24095">
    <property type="entry name" value="ACETYL-COENZYME A SYNTHETASE"/>
    <property type="match status" value="1"/>
</dbReference>
<dbReference type="SUPFAM" id="SSF52096">
    <property type="entry name" value="ClpP/crotonase"/>
    <property type="match status" value="1"/>
</dbReference>
<dbReference type="EC" id="6.2.1.1" evidence="2"/>
<keyword evidence="8" id="KW-0007">Acetylation</keyword>
<keyword evidence="7" id="KW-0067">ATP-binding</keyword>
<feature type="domain" description="AMP-dependent synthetase/ligase" evidence="10">
    <location>
        <begin position="378"/>
        <end position="625"/>
    </location>
</feature>
<comment type="catalytic activity">
    <reaction evidence="9">
        <text>a (3S)-3-hydroxyacyl-CoA + NAD(+) = a 3-oxoacyl-CoA + NADH + H(+)</text>
        <dbReference type="Rhea" id="RHEA:22432"/>
        <dbReference type="ChEBI" id="CHEBI:15378"/>
        <dbReference type="ChEBI" id="CHEBI:57318"/>
        <dbReference type="ChEBI" id="CHEBI:57540"/>
        <dbReference type="ChEBI" id="CHEBI:57945"/>
        <dbReference type="ChEBI" id="CHEBI:90726"/>
        <dbReference type="EC" id="1.1.1.35"/>
    </reaction>
</comment>
<reference evidence="13 14" key="1">
    <citation type="submission" date="2023-10" db="EMBL/GenBank/DDBJ databases">
        <title>Two novel species belonging to the OM43/NOR5 clade.</title>
        <authorList>
            <person name="Park M."/>
        </authorList>
    </citation>
    <scope>NUCLEOTIDE SEQUENCE [LARGE SCALE GENOMIC DNA]</scope>
    <source>
        <strain evidence="13 14">IMCC45268</strain>
    </source>
</reference>
<dbReference type="InterPro" id="IPR000873">
    <property type="entry name" value="AMP-dep_synth/lig_dom"/>
</dbReference>
<proteinExistence type="inferred from homology"/>